<evidence type="ECO:0000259" key="1">
    <source>
        <dbReference type="Pfam" id="PF00857"/>
    </source>
</evidence>
<dbReference type="Proteomes" id="UP000094342">
    <property type="component" value="Unassembled WGS sequence"/>
</dbReference>
<proteinExistence type="predicted"/>
<dbReference type="InterPro" id="IPR000868">
    <property type="entry name" value="Isochorismatase-like_dom"/>
</dbReference>
<comment type="caution">
    <text evidence="2">The sequence shown here is derived from an EMBL/GenBank/DDBJ whole genome shotgun (WGS) entry which is preliminary data.</text>
</comment>
<sequence>MSKRAVIVVDLQKDYLAVGGLALVEIDEAVANAAKVINVARSAGDKVIHVRHENPANAQFFARGTDGAEIIPTVAPAKGELVIIKQYPNAFRGTQLKHALDAEGIKDVVILGAMSHMCIDATSRAAADLGYNTTIVEDACATRDVEFNGKTVSAAQVHAAYMSALALAYGKVVTTRDLTSRDPNPA</sequence>
<evidence type="ECO:0000313" key="2">
    <source>
        <dbReference type="EMBL" id="ODR93199.1"/>
    </source>
</evidence>
<organism evidence="2 3">
    <name type="scientific">Sinorhizobium alkalisoli</name>
    <dbReference type="NCBI Taxonomy" id="1752398"/>
    <lineage>
        <taxon>Bacteria</taxon>
        <taxon>Pseudomonadati</taxon>
        <taxon>Pseudomonadota</taxon>
        <taxon>Alphaproteobacteria</taxon>
        <taxon>Hyphomicrobiales</taxon>
        <taxon>Rhizobiaceae</taxon>
        <taxon>Sinorhizobium/Ensifer group</taxon>
        <taxon>Sinorhizobium</taxon>
    </lineage>
</organism>
<dbReference type="PANTHER" id="PTHR43540">
    <property type="entry name" value="PEROXYUREIDOACRYLATE/UREIDOACRYLATE AMIDOHYDROLASE-RELATED"/>
    <property type="match status" value="1"/>
</dbReference>
<dbReference type="OrthoDB" id="9794942at2"/>
<dbReference type="PANTHER" id="PTHR43540:SF1">
    <property type="entry name" value="ISOCHORISMATASE HYDROLASE"/>
    <property type="match status" value="1"/>
</dbReference>
<dbReference type="InterPro" id="IPR036380">
    <property type="entry name" value="Isochorismatase-like_sf"/>
</dbReference>
<evidence type="ECO:0000313" key="3">
    <source>
        <dbReference type="Proteomes" id="UP000094342"/>
    </source>
</evidence>
<protein>
    <submittedName>
        <fullName evidence="2">Isochorismatase</fullName>
    </submittedName>
</protein>
<dbReference type="STRING" id="1752398.A8M32_01090"/>
<dbReference type="InterPro" id="IPR050272">
    <property type="entry name" value="Isochorismatase-like_hydrls"/>
</dbReference>
<reference evidence="3" key="1">
    <citation type="submission" date="2016-05" db="EMBL/GenBank/DDBJ databases">
        <authorList>
            <person name="Li Y."/>
        </authorList>
    </citation>
    <scope>NUCLEOTIDE SEQUENCE [LARGE SCALE GENOMIC DNA]</scope>
    <source>
        <strain evidence="3">YIC4027</strain>
    </source>
</reference>
<dbReference type="AlphaFoldDB" id="A0A1E3VHX7"/>
<keyword evidence="3" id="KW-1185">Reference proteome</keyword>
<dbReference type="CDD" id="cd01014">
    <property type="entry name" value="nicotinamidase_related"/>
    <property type="match status" value="1"/>
</dbReference>
<gene>
    <name evidence="2" type="ORF">A8M32_01090</name>
</gene>
<dbReference type="Gene3D" id="3.40.50.850">
    <property type="entry name" value="Isochorismatase-like"/>
    <property type="match status" value="1"/>
</dbReference>
<dbReference type="Pfam" id="PF00857">
    <property type="entry name" value="Isochorismatase"/>
    <property type="match status" value="1"/>
</dbReference>
<accession>A0A1E3VHX7</accession>
<dbReference type="EMBL" id="LYBW01000030">
    <property type="protein sequence ID" value="ODR93199.1"/>
    <property type="molecule type" value="Genomic_DNA"/>
</dbReference>
<dbReference type="SUPFAM" id="SSF52499">
    <property type="entry name" value="Isochorismatase-like hydrolases"/>
    <property type="match status" value="1"/>
</dbReference>
<feature type="domain" description="Isochorismatase-like" evidence="1">
    <location>
        <begin position="5"/>
        <end position="148"/>
    </location>
</feature>
<dbReference type="RefSeq" id="WP_069456564.1">
    <property type="nucleotide sequence ID" value="NZ_CP034911.1"/>
</dbReference>
<name>A0A1E3VHX7_9HYPH</name>